<dbReference type="Pfam" id="PF02782">
    <property type="entry name" value="FGGY_C"/>
    <property type="match status" value="1"/>
</dbReference>
<dbReference type="STRING" id="1150469.RSPPHO_00601"/>
<dbReference type="SUPFAM" id="SSF53067">
    <property type="entry name" value="Actin-like ATPase domain"/>
    <property type="match status" value="2"/>
</dbReference>
<gene>
    <name evidence="5" type="ORF">RSPPHO_00601</name>
</gene>
<dbReference type="EMBL" id="HE663493">
    <property type="protein sequence ID" value="CCG07227.1"/>
    <property type="molecule type" value="Genomic_DNA"/>
</dbReference>
<keyword evidence="3 5" id="KW-0418">Kinase</keyword>
<feature type="domain" description="Carbohydrate kinase FGGY C-terminal" evidence="4">
    <location>
        <begin position="84"/>
        <end position="179"/>
    </location>
</feature>
<dbReference type="KEGG" id="rpm:RSPPHO_00601"/>
<organism evidence="5 6">
    <name type="scientific">Pararhodospirillum photometricum DSM 122</name>
    <dbReference type="NCBI Taxonomy" id="1150469"/>
    <lineage>
        <taxon>Bacteria</taxon>
        <taxon>Pseudomonadati</taxon>
        <taxon>Pseudomonadota</taxon>
        <taxon>Alphaproteobacteria</taxon>
        <taxon>Rhodospirillales</taxon>
        <taxon>Rhodospirillaceae</taxon>
        <taxon>Pararhodospirillum</taxon>
    </lineage>
</organism>
<dbReference type="InterPro" id="IPR018485">
    <property type="entry name" value="FGGY_C"/>
</dbReference>
<name>H6SPV7_PARPM</name>
<dbReference type="AlphaFoldDB" id="H6SPV7"/>
<evidence type="ECO:0000313" key="6">
    <source>
        <dbReference type="Proteomes" id="UP000033220"/>
    </source>
</evidence>
<sequence>MRPMPPTRRAPCCSTSTTSAGTPDLLELFGVPLAMMPEVRDSAALFGHTDPEIYGRPVPIGGIAGDQHAALIGQGCVNRGMVKSTYGTGCFMLANTGPKPLPSHHRLLTTLAYRLQGEPTYALEGSIFNAGTSVQWLRDELGVIGQAATSEVLARGLKNNRGVYFVPAFTGLGRPLLGPAGAGRDFWVGTRYRRGRTGPRRPGERVLPVG</sequence>
<dbReference type="InterPro" id="IPR043129">
    <property type="entry name" value="ATPase_NBD"/>
</dbReference>
<dbReference type="GO" id="GO:0005829">
    <property type="term" value="C:cytosol"/>
    <property type="evidence" value="ECO:0007669"/>
    <property type="project" value="TreeGrafter"/>
</dbReference>
<proteinExistence type="inferred from homology"/>
<dbReference type="PANTHER" id="PTHR10196:SF78">
    <property type="entry name" value="GLYCEROL KINASE"/>
    <property type="match status" value="1"/>
</dbReference>
<keyword evidence="6" id="KW-1185">Reference proteome</keyword>
<dbReference type="Proteomes" id="UP000033220">
    <property type="component" value="Chromosome DSM 122"/>
</dbReference>
<dbReference type="GO" id="GO:0004370">
    <property type="term" value="F:glycerol kinase activity"/>
    <property type="evidence" value="ECO:0007669"/>
    <property type="project" value="UniProtKB-EC"/>
</dbReference>
<keyword evidence="2 5" id="KW-0808">Transferase</keyword>
<dbReference type="HOGENOM" id="CLU_1309325_0_0_5"/>
<dbReference type="EC" id="2.7.1.30" evidence="5"/>
<dbReference type="eggNOG" id="COG0554">
    <property type="taxonomic scope" value="Bacteria"/>
</dbReference>
<evidence type="ECO:0000256" key="3">
    <source>
        <dbReference type="ARBA" id="ARBA00022777"/>
    </source>
</evidence>
<dbReference type="GO" id="GO:0019563">
    <property type="term" value="P:glycerol catabolic process"/>
    <property type="evidence" value="ECO:0007669"/>
    <property type="project" value="TreeGrafter"/>
</dbReference>
<evidence type="ECO:0000256" key="1">
    <source>
        <dbReference type="ARBA" id="ARBA00009156"/>
    </source>
</evidence>
<dbReference type="Gene3D" id="3.30.420.40">
    <property type="match status" value="2"/>
</dbReference>
<comment type="similarity">
    <text evidence="1">Belongs to the FGGY kinase family.</text>
</comment>
<evidence type="ECO:0000259" key="4">
    <source>
        <dbReference type="Pfam" id="PF02782"/>
    </source>
</evidence>
<protein>
    <submittedName>
        <fullName evidence="5">Carbohydrate kinase, FGGY</fullName>
        <ecNumber evidence="5">2.7.1.30</ecNumber>
    </submittedName>
</protein>
<dbReference type="PANTHER" id="PTHR10196">
    <property type="entry name" value="SUGAR KINASE"/>
    <property type="match status" value="1"/>
</dbReference>
<dbReference type="PATRIC" id="fig|1150469.3.peg.702"/>
<accession>H6SPV7</accession>
<reference evidence="5" key="1">
    <citation type="submission" date="2012-02" db="EMBL/GenBank/DDBJ databases">
        <title>Shotgun genome sequence of Phaeospirillum photometricum DSM 122.</title>
        <authorList>
            <person name="Duquesne K."/>
            <person name="Sturgis J."/>
        </authorList>
    </citation>
    <scope>NUCLEOTIDE SEQUENCE [LARGE SCALE GENOMIC DNA]</scope>
    <source>
        <strain evidence="5">DSM 122</strain>
    </source>
</reference>
<evidence type="ECO:0000256" key="2">
    <source>
        <dbReference type="ARBA" id="ARBA00022679"/>
    </source>
</evidence>
<evidence type="ECO:0000313" key="5">
    <source>
        <dbReference type="EMBL" id="CCG07227.1"/>
    </source>
</evidence>